<name>A0ACB7W8Z4_DIOAL</name>
<comment type="caution">
    <text evidence="1">The sequence shown here is derived from an EMBL/GenBank/DDBJ whole genome shotgun (WGS) entry which is preliminary data.</text>
</comment>
<gene>
    <name evidence="1" type="ORF">IHE45_05G214600</name>
</gene>
<proteinExistence type="predicted"/>
<organism evidence="1 2">
    <name type="scientific">Dioscorea alata</name>
    <name type="common">Purple yam</name>
    <dbReference type="NCBI Taxonomy" id="55571"/>
    <lineage>
        <taxon>Eukaryota</taxon>
        <taxon>Viridiplantae</taxon>
        <taxon>Streptophyta</taxon>
        <taxon>Embryophyta</taxon>
        <taxon>Tracheophyta</taxon>
        <taxon>Spermatophyta</taxon>
        <taxon>Magnoliopsida</taxon>
        <taxon>Liliopsida</taxon>
        <taxon>Dioscoreales</taxon>
        <taxon>Dioscoreaceae</taxon>
        <taxon>Dioscorea</taxon>
    </lineage>
</organism>
<dbReference type="EMBL" id="CM037015">
    <property type="protein sequence ID" value="KAH7683923.1"/>
    <property type="molecule type" value="Genomic_DNA"/>
</dbReference>
<protein>
    <submittedName>
        <fullName evidence="1">Uncharacterized protein</fullName>
    </submittedName>
</protein>
<keyword evidence="2" id="KW-1185">Reference proteome</keyword>
<dbReference type="Proteomes" id="UP000827976">
    <property type="component" value="Chromosome 5"/>
</dbReference>
<sequence>MDRADTSGFVSGGGFILEFHTYFHFTYTRFMFSSEVIKMSW</sequence>
<reference evidence="2" key="1">
    <citation type="journal article" date="2022" name="Nat. Commun.">
        <title>Chromosome evolution and the genetic basis of agronomically important traits in greater yam.</title>
        <authorList>
            <person name="Bredeson J.V."/>
            <person name="Lyons J.B."/>
            <person name="Oniyinde I.O."/>
            <person name="Okereke N.R."/>
            <person name="Kolade O."/>
            <person name="Nnabue I."/>
            <person name="Nwadili C.O."/>
            <person name="Hribova E."/>
            <person name="Parker M."/>
            <person name="Nwogha J."/>
            <person name="Shu S."/>
            <person name="Carlson J."/>
            <person name="Kariba R."/>
            <person name="Muthemba S."/>
            <person name="Knop K."/>
            <person name="Barton G.J."/>
            <person name="Sherwood A.V."/>
            <person name="Lopez-Montes A."/>
            <person name="Asiedu R."/>
            <person name="Jamnadass R."/>
            <person name="Muchugi A."/>
            <person name="Goodstein D."/>
            <person name="Egesi C.N."/>
            <person name="Featherston J."/>
            <person name="Asfaw A."/>
            <person name="Simpson G.G."/>
            <person name="Dolezel J."/>
            <person name="Hendre P.S."/>
            <person name="Van Deynze A."/>
            <person name="Kumar P.L."/>
            <person name="Obidiegwu J.E."/>
            <person name="Bhattacharjee R."/>
            <person name="Rokhsar D.S."/>
        </authorList>
    </citation>
    <scope>NUCLEOTIDE SEQUENCE [LARGE SCALE GENOMIC DNA]</scope>
    <source>
        <strain evidence="2">cv. TDa95/00328</strain>
    </source>
</reference>
<evidence type="ECO:0000313" key="2">
    <source>
        <dbReference type="Proteomes" id="UP000827976"/>
    </source>
</evidence>
<evidence type="ECO:0000313" key="1">
    <source>
        <dbReference type="EMBL" id="KAH7683923.1"/>
    </source>
</evidence>
<accession>A0ACB7W8Z4</accession>